<protein>
    <submittedName>
        <fullName evidence="2">Uncharacterized protein</fullName>
    </submittedName>
</protein>
<sequence length="183" mass="21015">MNELHQEGKIKLFKIVCQVDGYSLLMMRDYVNLVNQFKGHEKECPAIYDAFLNSVIPNCREVIVENQMLGDLLGEECSKHINILFKSGFLQKRDKSSCWFGVPGSAPIYEACEKASKNIISALKRTTFKEMLEKDLLEKKLRNKKLQLGVIFHIRDMLGNNIICRKATTSGTLIHFHPSFDFK</sequence>
<dbReference type="InterPro" id="IPR018865">
    <property type="entry name" value="STK19-like"/>
</dbReference>
<evidence type="ECO:0000256" key="1">
    <source>
        <dbReference type="ARBA" id="ARBA00093458"/>
    </source>
</evidence>
<evidence type="ECO:0000313" key="2">
    <source>
        <dbReference type="EMBL" id="NDV36730.1"/>
    </source>
</evidence>
<accession>A0A6B2LIT1</accession>
<dbReference type="Pfam" id="PF10494">
    <property type="entry name" value="Stk19"/>
    <property type="match status" value="1"/>
</dbReference>
<organism evidence="2">
    <name type="scientific">Arcella intermedia</name>
    <dbReference type="NCBI Taxonomy" id="1963864"/>
    <lineage>
        <taxon>Eukaryota</taxon>
        <taxon>Amoebozoa</taxon>
        <taxon>Tubulinea</taxon>
        <taxon>Elardia</taxon>
        <taxon>Arcellinida</taxon>
        <taxon>Sphaerothecina</taxon>
        <taxon>Arcellidae</taxon>
        <taxon>Arcella</taxon>
    </lineage>
</organism>
<dbReference type="EMBL" id="GIBP01007761">
    <property type="protein sequence ID" value="NDV36730.1"/>
    <property type="molecule type" value="Transcribed_RNA"/>
</dbReference>
<dbReference type="PANTHER" id="PTHR15243">
    <property type="entry name" value="SERINE/THREONINE-PROTEIN KINASE 19"/>
    <property type="match status" value="1"/>
</dbReference>
<dbReference type="AlphaFoldDB" id="A0A6B2LIT1"/>
<reference evidence="2" key="1">
    <citation type="journal article" date="2020" name="J. Eukaryot. Microbiol.">
        <title>De novo Sequencing, Assembly and Annotation of the Transcriptome for the Free-Living Testate Amoeba Arcella intermedia.</title>
        <authorList>
            <person name="Ribeiro G.M."/>
            <person name="Porfirio-Sousa A.L."/>
            <person name="Maurer-Alcala X.X."/>
            <person name="Katz L.A."/>
            <person name="Lahr D.J.G."/>
        </authorList>
    </citation>
    <scope>NUCLEOTIDE SEQUENCE</scope>
</reference>
<dbReference type="PANTHER" id="PTHR15243:SF0">
    <property type="entry name" value="SERINE_THREONINE-PROTEIN KINASE 19"/>
    <property type="match status" value="1"/>
</dbReference>
<comment type="similarity">
    <text evidence="1">Belongs to the STK19 family.</text>
</comment>
<name>A0A6B2LIT1_9EUKA</name>
<proteinExistence type="inferred from homology"/>